<evidence type="ECO:0000256" key="1">
    <source>
        <dbReference type="ARBA" id="ARBA00004418"/>
    </source>
</evidence>
<feature type="active site" description="Proton acceptor" evidence="11">
    <location>
        <position position="115"/>
    </location>
</feature>
<evidence type="ECO:0000256" key="7">
    <source>
        <dbReference type="ARBA" id="ARBA00022982"/>
    </source>
</evidence>
<evidence type="ECO:0000256" key="3">
    <source>
        <dbReference type="ARBA" id="ARBA00022448"/>
    </source>
</evidence>
<dbReference type="GO" id="GO:0042597">
    <property type="term" value="C:periplasmic space"/>
    <property type="evidence" value="ECO:0007669"/>
    <property type="project" value="UniProtKB-SubCell"/>
</dbReference>
<feature type="disulfide bond" evidence="14">
    <location>
        <begin position="68"/>
        <end position="100"/>
    </location>
</feature>
<dbReference type="InterPro" id="IPR016008">
    <property type="entry name" value="Amine_DH_Ltc"/>
</dbReference>
<keyword evidence="4" id="KW-0824">TTQ</keyword>
<organism evidence="18 19">
    <name type="scientific">Achromobacter pestifer</name>
    <dbReference type="NCBI Taxonomy" id="1353889"/>
    <lineage>
        <taxon>Bacteria</taxon>
        <taxon>Pseudomonadati</taxon>
        <taxon>Pseudomonadota</taxon>
        <taxon>Betaproteobacteria</taxon>
        <taxon>Burkholderiales</taxon>
        <taxon>Alcaligenaceae</taxon>
        <taxon>Achromobacter</taxon>
    </lineage>
</organism>
<dbReference type="Proteomes" id="UP000494108">
    <property type="component" value="Unassembled WGS sequence"/>
</dbReference>
<keyword evidence="7 10" id="KW-0249">Electron transport</keyword>
<keyword evidence="5" id="KW-0732">Signal</keyword>
<feature type="binding site" evidence="12">
    <location>
        <begin position="143"/>
        <end position="145"/>
    </location>
    <ligand>
        <name>substrate</name>
    </ligand>
</feature>
<dbReference type="RefSeq" id="WP_175176722.1">
    <property type="nucleotide sequence ID" value="NZ_CADIJX010000006.1"/>
</dbReference>
<feature type="site" description="Transition state stabilizer" evidence="13">
    <location>
        <position position="159"/>
    </location>
</feature>
<feature type="binding site" evidence="12">
    <location>
        <position position="71"/>
    </location>
    <ligand>
        <name>substrate</name>
    </ligand>
</feature>
<keyword evidence="8 10" id="KW-0560">Oxidoreductase</keyword>
<dbReference type="GO" id="GO:0030058">
    <property type="term" value="F:aliphatic amine dehydrogenase activity"/>
    <property type="evidence" value="ECO:0007669"/>
    <property type="project" value="UniProtKB-UniRule"/>
</dbReference>
<feature type="active site" description="Tryptophylquinone 6'-substrate hemiaminal intermediate" evidence="11">
    <location>
        <position position="96"/>
    </location>
</feature>
<feature type="domain" description="Methylamine/Aralkylamine dehydrogenase light chain C-terminal" evidence="17">
    <location>
        <begin position="57"/>
        <end position="165"/>
    </location>
</feature>
<evidence type="ECO:0000256" key="9">
    <source>
        <dbReference type="ARBA" id="ARBA00023157"/>
    </source>
</evidence>
<evidence type="ECO:0000256" key="8">
    <source>
        <dbReference type="ARBA" id="ARBA00023002"/>
    </source>
</evidence>
<evidence type="ECO:0000256" key="11">
    <source>
        <dbReference type="PIRSR" id="PIRSR000192-1"/>
    </source>
</evidence>
<feature type="disulfide bond" evidence="14">
    <location>
        <begin position="62"/>
        <end position="127"/>
    </location>
</feature>
<accession>A0A6S6ZIK8</accession>
<evidence type="ECO:0000256" key="14">
    <source>
        <dbReference type="PIRSR" id="PIRSR000192-4"/>
    </source>
</evidence>
<name>A0A6S6ZIK8_9BURK</name>
<dbReference type="Gene3D" id="2.60.30.10">
    <property type="entry name" value="Methylamine/Aralkylamine dehydrogenase light chain"/>
    <property type="match status" value="1"/>
</dbReference>
<feature type="disulfide bond" evidence="14">
    <location>
        <begin position="77"/>
        <end position="125"/>
    </location>
</feature>
<evidence type="ECO:0000256" key="16">
    <source>
        <dbReference type="PIRSR" id="PIRSR000192-6"/>
    </source>
</evidence>
<comment type="subcellular location">
    <subcellularLocation>
        <location evidence="1 10">Periplasm</location>
    </subcellularLocation>
</comment>
<comment type="subunit">
    <text evidence="10">Heterotetramer of two light and two heavy chains.</text>
</comment>
<dbReference type="EC" id="1.4.9.2" evidence="18"/>
<evidence type="ECO:0000259" key="17">
    <source>
        <dbReference type="Pfam" id="PF02975"/>
    </source>
</evidence>
<feature type="disulfide bond" evidence="14">
    <location>
        <begin position="85"/>
        <end position="116"/>
    </location>
</feature>
<dbReference type="EMBL" id="CADIJX010000006">
    <property type="protein sequence ID" value="CAB3681952.1"/>
    <property type="molecule type" value="Genomic_DNA"/>
</dbReference>
<dbReference type="AlphaFoldDB" id="A0A6S6ZIK8"/>
<dbReference type="GO" id="GO:0030059">
    <property type="term" value="F:aralkylamine dehydrogenase (azurin) activity"/>
    <property type="evidence" value="ECO:0007669"/>
    <property type="project" value="UniProtKB-EC"/>
</dbReference>
<protein>
    <submittedName>
        <fullName evidence="18">Aralkylamine dehydrogenase light chain</fullName>
        <ecNumber evidence="18">1.4.9.2</ecNumber>
    </submittedName>
</protein>
<evidence type="ECO:0000256" key="5">
    <source>
        <dbReference type="ARBA" id="ARBA00022729"/>
    </source>
</evidence>
<dbReference type="PIRSF" id="PIRSF000192">
    <property type="entry name" value="Amine_dh_beta"/>
    <property type="match status" value="1"/>
</dbReference>
<dbReference type="SUPFAM" id="SSF57561">
    <property type="entry name" value="Methylamine dehydrogenase, L chain"/>
    <property type="match status" value="1"/>
</dbReference>
<evidence type="ECO:0000313" key="19">
    <source>
        <dbReference type="Proteomes" id="UP000494108"/>
    </source>
</evidence>
<keyword evidence="19" id="KW-1185">Reference proteome</keyword>
<keyword evidence="9" id="KW-1015">Disulfide bond</keyword>
<dbReference type="Pfam" id="PF02975">
    <property type="entry name" value="Me-amine-dh_L"/>
    <property type="match status" value="1"/>
</dbReference>
<evidence type="ECO:0000313" key="18">
    <source>
        <dbReference type="EMBL" id="CAB3681952.1"/>
    </source>
</evidence>
<feature type="modified residue" description="Tryptophylquinone" evidence="16">
    <location>
        <position position="96"/>
    </location>
</feature>
<dbReference type="InterPro" id="IPR036560">
    <property type="entry name" value="MADH/AADH_L_sf"/>
</dbReference>
<sequence length="179" mass="19292">MHWLDKLGERATRSVAHATSRRSVLNRIGKILVGTAFLVPVLPVARSAPAAGKKPQMDDTACDYWRYCAVDGFLCSCCGGSMTSCPPGTSPSAVSWVGTCHNPLDGKDYLISYNDCCGKTACGKCMCAAAERERPGYQMFLHNDVNWCMSNESSIFHCTTSVIVGLAKPQLQPKAAPKP</sequence>
<feature type="disulfide bond" evidence="14">
    <location>
        <begin position="78"/>
        <end position="122"/>
    </location>
</feature>
<evidence type="ECO:0000256" key="10">
    <source>
        <dbReference type="PIRNR" id="PIRNR000192"/>
    </source>
</evidence>
<comment type="similarity">
    <text evidence="2 10">Belongs to the aromatic amine dehydrogenase light chain family.</text>
</comment>
<proteinExistence type="inferred from homology"/>
<evidence type="ECO:0000256" key="6">
    <source>
        <dbReference type="ARBA" id="ARBA00022764"/>
    </source>
</evidence>
<evidence type="ECO:0000256" key="15">
    <source>
        <dbReference type="PIRSR" id="PIRSR000192-5"/>
    </source>
</evidence>
<evidence type="ECO:0000256" key="13">
    <source>
        <dbReference type="PIRSR" id="PIRSR000192-3"/>
    </source>
</evidence>
<keyword evidence="6 10" id="KW-0574">Periplasm</keyword>
<feature type="cross-link" description="Tryptophan tryptophylquinone (Trp-Trp)" evidence="15">
    <location>
        <begin position="96"/>
        <end position="147"/>
    </location>
</feature>
<evidence type="ECO:0000256" key="12">
    <source>
        <dbReference type="PIRSR" id="PIRSR000192-2"/>
    </source>
</evidence>
<gene>
    <name evidence="18" type="primary">aauA</name>
    <name evidence="18" type="ORF">LMG3431_04408</name>
</gene>
<dbReference type="GO" id="GO:0009308">
    <property type="term" value="P:amine metabolic process"/>
    <property type="evidence" value="ECO:0007669"/>
    <property type="project" value="UniProtKB-UniRule"/>
</dbReference>
<evidence type="ECO:0000256" key="2">
    <source>
        <dbReference type="ARBA" id="ARBA00010711"/>
    </source>
</evidence>
<feature type="disulfide bond" evidence="14">
    <location>
        <begin position="75"/>
        <end position="158"/>
    </location>
</feature>
<keyword evidence="3 10" id="KW-0813">Transport</keyword>
<feature type="disulfide bond" evidence="14">
    <location>
        <begin position="117"/>
        <end position="148"/>
    </location>
</feature>
<evidence type="ECO:0000256" key="4">
    <source>
        <dbReference type="ARBA" id="ARBA00022709"/>
    </source>
</evidence>
<reference evidence="18 19" key="1">
    <citation type="submission" date="2020-04" db="EMBL/GenBank/DDBJ databases">
        <authorList>
            <person name="De Canck E."/>
        </authorList>
    </citation>
    <scope>NUCLEOTIDE SEQUENCE [LARGE SCALE GENOMIC DNA]</scope>
    <source>
        <strain evidence="18 19">LMG 3431</strain>
    </source>
</reference>
<dbReference type="InterPro" id="IPR013504">
    <property type="entry name" value="MADH/AADH_Ltc_C_dom"/>
</dbReference>